<dbReference type="InterPro" id="IPR003953">
    <property type="entry name" value="FAD-dep_OxRdtase_2_FAD-bd"/>
</dbReference>
<feature type="region of interest" description="Disordered" evidence="12">
    <location>
        <begin position="450"/>
        <end position="471"/>
    </location>
</feature>
<keyword evidence="6" id="KW-0285">Flavoprotein</keyword>
<reference evidence="14" key="2">
    <citation type="journal article" date="2021" name="PeerJ">
        <title>Extensive microbial diversity within the chicken gut microbiome revealed by metagenomics and culture.</title>
        <authorList>
            <person name="Gilroy R."/>
            <person name="Ravi A."/>
            <person name="Getino M."/>
            <person name="Pursley I."/>
            <person name="Horton D.L."/>
            <person name="Alikhan N.F."/>
            <person name="Baker D."/>
            <person name="Gharbi K."/>
            <person name="Hall N."/>
            <person name="Watson M."/>
            <person name="Adriaenssens E.M."/>
            <person name="Foster-Nyarko E."/>
            <person name="Jarju S."/>
            <person name="Secka A."/>
            <person name="Antonio M."/>
            <person name="Oren A."/>
            <person name="Chaudhuri R.R."/>
            <person name="La Ragione R."/>
            <person name="Hildebrand F."/>
            <person name="Pallen M.J."/>
        </authorList>
    </citation>
    <scope>NUCLEOTIDE SEQUENCE</scope>
    <source>
        <strain evidence="14">ChiBcec2-4451</strain>
    </source>
</reference>
<organism evidence="14 15">
    <name type="scientific">Candidatus Pullilachnospira stercoravium</name>
    <dbReference type="NCBI Taxonomy" id="2840913"/>
    <lineage>
        <taxon>Bacteria</taxon>
        <taxon>Bacillati</taxon>
        <taxon>Bacillota</taxon>
        <taxon>Clostridia</taxon>
        <taxon>Lachnospirales</taxon>
        <taxon>Lachnospiraceae</taxon>
        <taxon>Lachnospiraceae incertae sedis</taxon>
        <taxon>Candidatus Pullilachnospira</taxon>
    </lineage>
</organism>
<proteinExistence type="inferred from homology"/>
<evidence type="ECO:0000259" key="13">
    <source>
        <dbReference type="Pfam" id="PF00890"/>
    </source>
</evidence>
<sequence length="485" mass="54618">MKTDILIVGCGVSGLYCALNLPRDKQILIITKSDLTSSDSFLAQGGICMLKSQEDYDSFFEDTLRAGHYENNRESVDIMIRSSGDVIRDLMGYGVEFAMEGGKLCFTREGAHSTNRILYHEDITGEEITSKLLAQVKKLENVTLWEYTQMVDLLEEEDGCGGIIARDREGRLFPIQSRQTMLACGGIGGLFLHSTNFPHLTGDGLAVCLKHGVRLQNPDYIQIHPTTLYTGRSKERQFLISESVRGEGALLYNQAGERFVNELLPRDLLTQKIYEQMEKDQTPCVWLDMRPIGEETLRKHFPHILERCQQEGYDPLSQRVPIVPAQHYFMGGIWVDRNSRTSMNRLYAAGETSCNGVHGANRLASNSLLESLVFAKRAAMHMTVQEQNTPGNAPFGEPVWNPEEYQDDRKLEETYKTLVLREIEKASGGSLYGHPANTNKERTKKIHEQHYHDTERGSSSDPGTAGGYHQRGHYHQFRHAGSQAG</sequence>
<gene>
    <name evidence="14" type="ORF">IAA63_01130</name>
</gene>
<evidence type="ECO:0000256" key="3">
    <source>
        <dbReference type="ARBA" id="ARBA00008562"/>
    </source>
</evidence>
<dbReference type="EC" id="1.4.3.16" evidence="4"/>
<dbReference type="SUPFAM" id="SSF56425">
    <property type="entry name" value="Succinate dehydrogenase/fumarate reductase flavoprotein, catalytic domain"/>
    <property type="match status" value="1"/>
</dbReference>
<dbReference type="FunFam" id="3.90.700.10:FF:000002">
    <property type="entry name" value="L-aspartate oxidase"/>
    <property type="match status" value="1"/>
</dbReference>
<comment type="catalytic activity">
    <reaction evidence="11">
        <text>L-aspartate + O2 = iminosuccinate + H2O2</text>
        <dbReference type="Rhea" id="RHEA:25876"/>
        <dbReference type="ChEBI" id="CHEBI:15379"/>
        <dbReference type="ChEBI" id="CHEBI:16240"/>
        <dbReference type="ChEBI" id="CHEBI:29991"/>
        <dbReference type="ChEBI" id="CHEBI:77875"/>
        <dbReference type="EC" id="1.4.3.16"/>
    </reaction>
    <physiologicalReaction direction="left-to-right" evidence="11">
        <dbReference type="Rhea" id="RHEA:25877"/>
    </physiologicalReaction>
</comment>
<reference evidence="14" key="1">
    <citation type="submission" date="2020-10" db="EMBL/GenBank/DDBJ databases">
        <authorList>
            <person name="Gilroy R."/>
        </authorList>
    </citation>
    <scope>NUCLEOTIDE SEQUENCE</scope>
    <source>
        <strain evidence="14">ChiBcec2-4451</strain>
    </source>
</reference>
<dbReference type="Proteomes" id="UP000886723">
    <property type="component" value="Unassembled WGS sequence"/>
</dbReference>
<evidence type="ECO:0000256" key="6">
    <source>
        <dbReference type="ARBA" id="ARBA00022630"/>
    </source>
</evidence>
<dbReference type="SUPFAM" id="SSF51905">
    <property type="entry name" value="FAD/NAD(P)-binding domain"/>
    <property type="match status" value="1"/>
</dbReference>
<comment type="caution">
    <text evidence="14">The sequence shown here is derived from an EMBL/GenBank/DDBJ whole genome shotgun (WGS) entry which is preliminary data.</text>
</comment>
<evidence type="ECO:0000256" key="5">
    <source>
        <dbReference type="ARBA" id="ARBA00021901"/>
    </source>
</evidence>
<dbReference type="Gene3D" id="3.90.700.10">
    <property type="entry name" value="Succinate dehydrogenase/fumarate reductase flavoprotein, catalytic domain"/>
    <property type="match status" value="1"/>
</dbReference>
<evidence type="ECO:0000256" key="12">
    <source>
        <dbReference type="SAM" id="MobiDB-lite"/>
    </source>
</evidence>
<dbReference type="InterPro" id="IPR027477">
    <property type="entry name" value="Succ_DH/fumarate_Rdtase_cat_sf"/>
</dbReference>
<feature type="domain" description="FAD-dependent oxidoreductase 2 FAD-binding" evidence="13">
    <location>
        <begin position="4"/>
        <end position="368"/>
    </location>
</feature>
<keyword evidence="7" id="KW-0662">Pyridine nucleotide biosynthesis</keyword>
<evidence type="ECO:0000313" key="15">
    <source>
        <dbReference type="Proteomes" id="UP000886723"/>
    </source>
</evidence>
<dbReference type="Gene3D" id="3.50.50.60">
    <property type="entry name" value="FAD/NAD(P)-binding domain"/>
    <property type="match status" value="1"/>
</dbReference>
<dbReference type="EMBL" id="DVON01000026">
    <property type="protein sequence ID" value="HIV11729.1"/>
    <property type="molecule type" value="Genomic_DNA"/>
</dbReference>
<dbReference type="NCBIfam" id="NF004820">
    <property type="entry name" value="PRK06175.1"/>
    <property type="match status" value="1"/>
</dbReference>
<dbReference type="GO" id="GO:0033765">
    <property type="term" value="F:steroid dehydrogenase activity, acting on the CH-CH group of donors"/>
    <property type="evidence" value="ECO:0007669"/>
    <property type="project" value="UniProtKB-ARBA"/>
</dbReference>
<dbReference type="InterPro" id="IPR036188">
    <property type="entry name" value="FAD/NAD-bd_sf"/>
</dbReference>
<keyword evidence="9 14" id="KW-0560">Oxidoreductase</keyword>
<comment type="cofactor">
    <cofactor evidence="1">
        <name>FAD</name>
        <dbReference type="ChEBI" id="CHEBI:57692"/>
    </cofactor>
</comment>
<dbReference type="GO" id="GO:0034628">
    <property type="term" value="P:'de novo' NAD+ biosynthetic process from L-aspartate"/>
    <property type="evidence" value="ECO:0007669"/>
    <property type="project" value="TreeGrafter"/>
</dbReference>
<evidence type="ECO:0000256" key="2">
    <source>
        <dbReference type="ARBA" id="ARBA00004950"/>
    </source>
</evidence>
<evidence type="ECO:0000256" key="9">
    <source>
        <dbReference type="ARBA" id="ARBA00023002"/>
    </source>
</evidence>
<evidence type="ECO:0000313" key="14">
    <source>
        <dbReference type="EMBL" id="HIV11729.1"/>
    </source>
</evidence>
<dbReference type="PRINTS" id="PR00368">
    <property type="entry name" value="FADPNR"/>
</dbReference>
<evidence type="ECO:0000256" key="10">
    <source>
        <dbReference type="ARBA" id="ARBA00030386"/>
    </source>
</evidence>
<dbReference type="GO" id="GO:0008734">
    <property type="term" value="F:L-aspartate oxidase activity"/>
    <property type="evidence" value="ECO:0007669"/>
    <property type="project" value="UniProtKB-EC"/>
</dbReference>
<dbReference type="PANTHER" id="PTHR42716">
    <property type="entry name" value="L-ASPARTATE OXIDASE"/>
    <property type="match status" value="1"/>
</dbReference>
<evidence type="ECO:0000256" key="7">
    <source>
        <dbReference type="ARBA" id="ARBA00022642"/>
    </source>
</evidence>
<evidence type="ECO:0000256" key="11">
    <source>
        <dbReference type="ARBA" id="ARBA00048305"/>
    </source>
</evidence>
<evidence type="ECO:0000256" key="4">
    <source>
        <dbReference type="ARBA" id="ARBA00012173"/>
    </source>
</evidence>
<name>A0A9D1T5F2_9FIRM</name>
<keyword evidence="8" id="KW-0274">FAD</keyword>
<dbReference type="InterPro" id="IPR005288">
    <property type="entry name" value="NadB"/>
</dbReference>
<dbReference type="AlphaFoldDB" id="A0A9D1T5F2"/>
<dbReference type="PANTHER" id="PTHR42716:SF2">
    <property type="entry name" value="L-ASPARTATE OXIDASE, CHLOROPLASTIC"/>
    <property type="match status" value="1"/>
</dbReference>
<evidence type="ECO:0000256" key="8">
    <source>
        <dbReference type="ARBA" id="ARBA00022827"/>
    </source>
</evidence>
<protein>
    <recommendedName>
        <fullName evidence="5">L-aspartate oxidase</fullName>
        <ecNumber evidence="4">1.4.3.16</ecNumber>
    </recommendedName>
    <alternativeName>
        <fullName evidence="10">Quinolinate synthase B</fullName>
    </alternativeName>
</protein>
<evidence type="ECO:0000256" key="1">
    <source>
        <dbReference type="ARBA" id="ARBA00001974"/>
    </source>
</evidence>
<accession>A0A9D1T5F2</accession>
<comment type="pathway">
    <text evidence="2">Cofactor biosynthesis; NAD(+) biosynthesis; iminoaspartate from L-aspartate (oxidase route): step 1/1.</text>
</comment>
<comment type="similarity">
    <text evidence="3">Belongs to the FAD-dependent oxidoreductase 2 family. NadB subfamily.</text>
</comment>
<dbReference type="Pfam" id="PF00890">
    <property type="entry name" value="FAD_binding_2"/>
    <property type="match status" value="1"/>
</dbReference>